<feature type="binding site" evidence="10">
    <location>
        <position position="117"/>
    </location>
    <ligand>
        <name>Na(+)</name>
        <dbReference type="ChEBI" id="CHEBI:29101"/>
        <note>structural</note>
    </ligand>
</feature>
<feature type="binding site" evidence="10">
    <location>
        <position position="114"/>
    </location>
    <ligand>
        <name>Na(+)</name>
        <dbReference type="ChEBI" id="CHEBI:29101"/>
        <note>structural</note>
    </ligand>
</feature>
<keyword evidence="10" id="KW-0813">Transport</keyword>
<dbReference type="PANTHER" id="PTHR28259">
    <property type="entry name" value="FLUORIDE EXPORT PROTEIN 1-RELATED"/>
    <property type="match status" value="1"/>
</dbReference>
<reference evidence="13" key="1">
    <citation type="journal article" date="2019" name="Int. J. Syst. Evol. Microbiol.">
        <title>The Global Catalogue of Microorganisms (GCM) 10K type strain sequencing project: providing services to taxonomists for standard genome sequencing and annotation.</title>
        <authorList>
            <consortium name="The Broad Institute Genomics Platform"/>
            <consortium name="The Broad Institute Genome Sequencing Center for Infectious Disease"/>
            <person name="Wu L."/>
            <person name="Ma J."/>
        </authorList>
    </citation>
    <scope>NUCLEOTIDE SEQUENCE [LARGE SCALE GENOMIC DNA]</scope>
    <source>
        <strain evidence="13">JCM 1365</strain>
    </source>
</reference>
<evidence type="ECO:0000313" key="12">
    <source>
        <dbReference type="EMBL" id="GGN00721.1"/>
    </source>
</evidence>
<keyword evidence="10" id="KW-0915">Sodium</keyword>
<sequence>MGVSDDRHLDPEVDADLEPASAARTPARPAGGVLRRSPLLGVVIFVGGAVGTLVRSLLEQAAPARPGEVPWTTLVINVVGSLLLGLLLESLARTGPDEGSRRVARLGLGTGVLGGFTTYSTFAVEAVERLTPQSLAVGLSYAVGSVVLGVTAAAAGYRLARRAFGHRAGEPTR</sequence>
<evidence type="ECO:0000256" key="2">
    <source>
        <dbReference type="ARBA" id="ARBA00022475"/>
    </source>
</evidence>
<proteinExistence type="inferred from homology"/>
<accession>A0ABQ2I4Z6</accession>
<keyword evidence="3 10" id="KW-0812">Transmembrane</keyword>
<feature type="transmembrane region" description="Helical" evidence="10">
    <location>
        <begin position="38"/>
        <end position="58"/>
    </location>
</feature>
<organism evidence="12 13">
    <name type="scientific">Terrabacter tumescens</name>
    <dbReference type="NCBI Taxonomy" id="60443"/>
    <lineage>
        <taxon>Bacteria</taxon>
        <taxon>Bacillati</taxon>
        <taxon>Actinomycetota</taxon>
        <taxon>Actinomycetes</taxon>
        <taxon>Micrococcales</taxon>
        <taxon>Intrasporangiaceae</taxon>
        <taxon>Terrabacter</taxon>
    </lineage>
</organism>
<evidence type="ECO:0000256" key="11">
    <source>
        <dbReference type="SAM" id="MobiDB-lite"/>
    </source>
</evidence>
<keyword evidence="4 10" id="KW-1133">Transmembrane helix</keyword>
<name>A0ABQ2I4Z6_9MICO</name>
<evidence type="ECO:0000256" key="9">
    <source>
        <dbReference type="ARBA" id="ARBA00049940"/>
    </source>
</evidence>
<feature type="compositionally biased region" description="Basic and acidic residues" evidence="11">
    <location>
        <begin position="1"/>
        <end position="11"/>
    </location>
</feature>
<gene>
    <name evidence="10" type="primary">fluC</name>
    <name evidence="10" type="synonym">crcB</name>
    <name evidence="12" type="ORF">GCM10009721_29810</name>
</gene>
<feature type="transmembrane region" description="Helical" evidence="10">
    <location>
        <begin position="134"/>
        <end position="157"/>
    </location>
</feature>
<keyword evidence="13" id="KW-1185">Reference proteome</keyword>
<evidence type="ECO:0000256" key="10">
    <source>
        <dbReference type="HAMAP-Rule" id="MF_00454"/>
    </source>
</evidence>
<keyword evidence="10" id="KW-0479">Metal-binding</keyword>
<dbReference type="InterPro" id="IPR003691">
    <property type="entry name" value="FluC"/>
</dbReference>
<comment type="similarity">
    <text evidence="7 10">Belongs to the fluoride channel Fluc/FEX (TC 1.A.43) family.</text>
</comment>
<evidence type="ECO:0000256" key="4">
    <source>
        <dbReference type="ARBA" id="ARBA00022989"/>
    </source>
</evidence>
<evidence type="ECO:0000256" key="8">
    <source>
        <dbReference type="ARBA" id="ARBA00035585"/>
    </source>
</evidence>
<dbReference type="RefSeq" id="WP_373286720.1">
    <property type="nucleotide sequence ID" value="NZ_BMNZ01000005.1"/>
</dbReference>
<dbReference type="HAMAP" id="MF_00454">
    <property type="entry name" value="FluC"/>
    <property type="match status" value="1"/>
</dbReference>
<comment type="caution">
    <text evidence="12">The sequence shown here is derived from an EMBL/GenBank/DDBJ whole genome shotgun (WGS) entry which is preliminary data.</text>
</comment>
<evidence type="ECO:0000256" key="7">
    <source>
        <dbReference type="ARBA" id="ARBA00035120"/>
    </source>
</evidence>
<evidence type="ECO:0000256" key="3">
    <source>
        <dbReference type="ARBA" id="ARBA00022692"/>
    </source>
</evidence>
<keyword evidence="2 10" id="KW-1003">Cell membrane</keyword>
<comment type="subcellular location">
    <subcellularLocation>
        <location evidence="1 10">Cell membrane</location>
        <topology evidence="1 10">Multi-pass membrane protein</topology>
    </subcellularLocation>
</comment>
<dbReference type="Pfam" id="PF02537">
    <property type="entry name" value="CRCB"/>
    <property type="match status" value="1"/>
</dbReference>
<feature type="region of interest" description="Disordered" evidence="11">
    <location>
        <begin position="1"/>
        <end position="30"/>
    </location>
</feature>
<feature type="transmembrane region" description="Helical" evidence="10">
    <location>
        <begin position="70"/>
        <end position="91"/>
    </location>
</feature>
<evidence type="ECO:0000256" key="1">
    <source>
        <dbReference type="ARBA" id="ARBA00004651"/>
    </source>
</evidence>
<evidence type="ECO:0000256" key="6">
    <source>
        <dbReference type="ARBA" id="ARBA00023303"/>
    </source>
</evidence>
<protein>
    <recommendedName>
        <fullName evidence="10">Fluoride-specific ion channel FluC</fullName>
    </recommendedName>
</protein>
<dbReference type="Proteomes" id="UP000623461">
    <property type="component" value="Unassembled WGS sequence"/>
</dbReference>
<keyword evidence="5 10" id="KW-0472">Membrane</keyword>
<comment type="activity regulation">
    <text evidence="10">Na(+) is not transported, but it plays an essential structural role and its presence is essential for fluoride channel function.</text>
</comment>
<evidence type="ECO:0000256" key="5">
    <source>
        <dbReference type="ARBA" id="ARBA00023136"/>
    </source>
</evidence>
<keyword evidence="6 10" id="KW-0407">Ion channel</keyword>
<feature type="compositionally biased region" description="Low complexity" evidence="11">
    <location>
        <begin position="19"/>
        <end position="30"/>
    </location>
</feature>
<dbReference type="EMBL" id="BMNZ01000005">
    <property type="protein sequence ID" value="GGN00721.1"/>
    <property type="molecule type" value="Genomic_DNA"/>
</dbReference>
<dbReference type="PANTHER" id="PTHR28259:SF1">
    <property type="entry name" value="FLUORIDE EXPORT PROTEIN 1-RELATED"/>
    <property type="match status" value="1"/>
</dbReference>
<keyword evidence="10" id="KW-0406">Ion transport</keyword>
<feature type="transmembrane region" description="Helical" evidence="10">
    <location>
        <begin position="103"/>
        <end position="122"/>
    </location>
</feature>
<comment type="function">
    <text evidence="9 10">Fluoride-specific ion channel. Important for reducing fluoride concentration in the cell, thus reducing its toxicity.</text>
</comment>
<evidence type="ECO:0000313" key="13">
    <source>
        <dbReference type="Proteomes" id="UP000623461"/>
    </source>
</evidence>
<comment type="catalytic activity">
    <reaction evidence="8">
        <text>fluoride(in) = fluoride(out)</text>
        <dbReference type="Rhea" id="RHEA:76159"/>
        <dbReference type="ChEBI" id="CHEBI:17051"/>
    </reaction>
    <physiologicalReaction direction="left-to-right" evidence="8">
        <dbReference type="Rhea" id="RHEA:76160"/>
    </physiologicalReaction>
</comment>